<evidence type="ECO:0000313" key="3">
    <source>
        <dbReference type="Proteomes" id="UP001187682"/>
    </source>
</evidence>
<keyword evidence="1" id="KW-0175">Coiled coil</keyword>
<dbReference type="EMBL" id="ONZQ02000010">
    <property type="protein sequence ID" value="SPO04384.1"/>
    <property type="molecule type" value="Genomic_DNA"/>
</dbReference>
<sequence>MNVLTALHKQHTDLLRRVGRCLSFGCSTQQTLHAAALTSRLTLAWPEAYLSAEGYSHNPKHNGPPHSAELIGQEAVAAVGQFSSHALLKDVLRGLGDFTVSKQEVRVDVLPGVKIPTPSNSGLISVSRLGRSTVERLYDPSTPNIPSSSSASKNLINVHSAILSASQKPVAIVSQVLRVEGTKGSGDLYSFAASKPAALGAFLRELEERSLRSKKELTALEQAVRDLETETWDREDAVEDMGSAKS</sequence>
<comment type="caution">
    <text evidence="2">The sequence shown here is derived from an EMBL/GenBank/DDBJ whole genome shotgun (WGS) entry which is preliminary data.</text>
</comment>
<evidence type="ECO:0000256" key="1">
    <source>
        <dbReference type="SAM" id="Coils"/>
    </source>
</evidence>
<evidence type="ECO:0000313" key="2">
    <source>
        <dbReference type="EMBL" id="SPO04384.1"/>
    </source>
</evidence>
<proteinExistence type="predicted"/>
<organism evidence="2 3">
    <name type="scientific">Cephalotrichum gorgonifer</name>
    <dbReference type="NCBI Taxonomy" id="2041049"/>
    <lineage>
        <taxon>Eukaryota</taxon>
        <taxon>Fungi</taxon>
        <taxon>Dikarya</taxon>
        <taxon>Ascomycota</taxon>
        <taxon>Pezizomycotina</taxon>
        <taxon>Sordariomycetes</taxon>
        <taxon>Hypocreomycetidae</taxon>
        <taxon>Microascales</taxon>
        <taxon>Microascaceae</taxon>
        <taxon>Cephalotrichum</taxon>
    </lineage>
</organism>
<accession>A0AAE8N2N1</accession>
<gene>
    <name evidence="2" type="ORF">DNG_07069</name>
</gene>
<name>A0AAE8N2N1_9PEZI</name>
<feature type="coiled-coil region" evidence="1">
    <location>
        <begin position="203"/>
        <end position="230"/>
    </location>
</feature>
<dbReference type="AlphaFoldDB" id="A0AAE8N2N1"/>
<dbReference type="Proteomes" id="UP001187682">
    <property type="component" value="Unassembled WGS sequence"/>
</dbReference>
<protein>
    <submittedName>
        <fullName evidence="2">Uncharacterized protein</fullName>
    </submittedName>
</protein>
<keyword evidence="3" id="KW-1185">Reference proteome</keyword>
<reference evidence="2" key="1">
    <citation type="submission" date="2018-03" db="EMBL/GenBank/DDBJ databases">
        <authorList>
            <person name="Guldener U."/>
        </authorList>
    </citation>
    <scope>NUCLEOTIDE SEQUENCE</scope>
</reference>